<name>A0AAV4UYS0_CAEEX</name>
<dbReference type="EMBL" id="BPLR01013677">
    <property type="protein sequence ID" value="GIY62855.1"/>
    <property type="molecule type" value="Genomic_DNA"/>
</dbReference>
<proteinExistence type="predicted"/>
<dbReference type="Proteomes" id="UP001054945">
    <property type="component" value="Unassembled WGS sequence"/>
</dbReference>
<comment type="caution">
    <text evidence="1">The sequence shown here is derived from an EMBL/GenBank/DDBJ whole genome shotgun (WGS) entry which is preliminary data.</text>
</comment>
<gene>
    <name evidence="1" type="ORF">CEXT_27661</name>
</gene>
<accession>A0AAV4UYS0</accession>
<sequence length="84" mass="9577">MRHKNKSKREALEIRELLSVGSVYSIIFKIEISNERQLFTFSPIFCASRGDETFLNGNCKLSSSVIQGRASWKMAPRPQDTVAR</sequence>
<reference evidence="1 2" key="1">
    <citation type="submission" date="2021-06" db="EMBL/GenBank/DDBJ databases">
        <title>Caerostris extrusa draft genome.</title>
        <authorList>
            <person name="Kono N."/>
            <person name="Arakawa K."/>
        </authorList>
    </citation>
    <scope>NUCLEOTIDE SEQUENCE [LARGE SCALE GENOMIC DNA]</scope>
</reference>
<evidence type="ECO:0000313" key="1">
    <source>
        <dbReference type="EMBL" id="GIY62855.1"/>
    </source>
</evidence>
<evidence type="ECO:0000313" key="2">
    <source>
        <dbReference type="Proteomes" id="UP001054945"/>
    </source>
</evidence>
<organism evidence="1 2">
    <name type="scientific">Caerostris extrusa</name>
    <name type="common">Bark spider</name>
    <name type="synonym">Caerostris bankana</name>
    <dbReference type="NCBI Taxonomy" id="172846"/>
    <lineage>
        <taxon>Eukaryota</taxon>
        <taxon>Metazoa</taxon>
        <taxon>Ecdysozoa</taxon>
        <taxon>Arthropoda</taxon>
        <taxon>Chelicerata</taxon>
        <taxon>Arachnida</taxon>
        <taxon>Araneae</taxon>
        <taxon>Araneomorphae</taxon>
        <taxon>Entelegynae</taxon>
        <taxon>Araneoidea</taxon>
        <taxon>Araneidae</taxon>
        <taxon>Caerostris</taxon>
    </lineage>
</organism>
<protein>
    <submittedName>
        <fullName evidence="1">Uncharacterized protein</fullName>
    </submittedName>
</protein>
<dbReference type="AlphaFoldDB" id="A0AAV4UYS0"/>
<keyword evidence="2" id="KW-1185">Reference proteome</keyword>